<comment type="caution">
    <text evidence="3">The sequence shown here is derived from an EMBL/GenBank/DDBJ whole genome shotgun (WGS) entry which is preliminary data.</text>
</comment>
<proteinExistence type="predicted"/>
<protein>
    <submittedName>
        <fullName evidence="3">NHLP bacteriocin system secretion protein</fullName>
    </submittedName>
</protein>
<dbReference type="NCBIfam" id="TIGR03794">
    <property type="entry name" value="NHLM_micro_HlyD"/>
    <property type="match status" value="1"/>
</dbReference>
<dbReference type="InterPro" id="IPR050739">
    <property type="entry name" value="MFP"/>
</dbReference>
<dbReference type="RefSeq" id="WP_207444906.1">
    <property type="nucleotide sequence ID" value="NZ_CP061091.1"/>
</dbReference>
<accession>A0ABS3K762</accession>
<name>A0ABS3K762_9PROT</name>
<feature type="region of interest" description="Disordered" evidence="2">
    <location>
        <begin position="1"/>
        <end position="20"/>
    </location>
</feature>
<keyword evidence="1" id="KW-0175">Coiled coil</keyword>
<dbReference type="Proteomes" id="UP001518990">
    <property type="component" value="Unassembled WGS sequence"/>
</dbReference>
<feature type="coiled-coil region" evidence="1">
    <location>
        <begin position="103"/>
        <end position="130"/>
    </location>
</feature>
<evidence type="ECO:0000256" key="2">
    <source>
        <dbReference type="SAM" id="MobiDB-lite"/>
    </source>
</evidence>
<keyword evidence="4" id="KW-1185">Reference proteome</keyword>
<gene>
    <name evidence="3" type="ORF">IAI60_01625</name>
</gene>
<evidence type="ECO:0000313" key="3">
    <source>
        <dbReference type="EMBL" id="MBO1073303.1"/>
    </source>
</evidence>
<organism evidence="3 4">
    <name type="scientific">Roseomonas marmotae</name>
    <dbReference type="NCBI Taxonomy" id="2768161"/>
    <lineage>
        <taxon>Bacteria</taxon>
        <taxon>Pseudomonadati</taxon>
        <taxon>Pseudomonadota</taxon>
        <taxon>Alphaproteobacteria</taxon>
        <taxon>Acetobacterales</taxon>
        <taxon>Roseomonadaceae</taxon>
        <taxon>Roseomonas</taxon>
    </lineage>
</organism>
<dbReference type="Gene3D" id="2.40.50.100">
    <property type="match status" value="2"/>
</dbReference>
<dbReference type="PANTHER" id="PTHR30386">
    <property type="entry name" value="MEMBRANE FUSION SUBUNIT OF EMRAB-TOLC MULTIDRUG EFFLUX PUMP"/>
    <property type="match status" value="1"/>
</dbReference>
<evidence type="ECO:0000256" key="1">
    <source>
        <dbReference type="SAM" id="Coils"/>
    </source>
</evidence>
<evidence type="ECO:0000313" key="4">
    <source>
        <dbReference type="Proteomes" id="UP001518990"/>
    </source>
</evidence>
<dbReference type="PANTHER" id="PTHR30386:SF17">
    <property type="entry name" value="ALKALINE PROTEASE SECRETION PROTEIN APRE"/>
    <property type="match status" value="1"/>
</dbReference>
<dbReference type="InterPro" id="IPR022275">
    <property type="entry name" value="NHPM_bacteriocin_SS_HylD"/>
</dbReference>
<dbReference type="EMBL" id="JACTNF010000001">
    <property type="protein sequence ID" value="MBO1073303.1"/>
    <property type="molecule type" value="Genomic_DNA"/>
</dbReference>
<feature type="coiled-coil region" evidence="1">
    <location>
        <begin position="191"/>
        <end position="234"/>
    </location>
</feature>
<sequence length="423" mass="45770">MTSPLFRPQAIASASGTQETDEPLTVLRPRHLLAGGLLLLGLLGGIGWATQVDVPVKVHGRGILLAPAGVTDLFADGEGRVERLLVQPGDRVWPGHPVAVIDQSDLRLQLRAAEGELADAETARQELARFHERDAAVAEAWRAARDAALGQSLEAAGERIRLTAEREAVMRQLAGQNLVSRDRALSARVDLFTAREQVEQMRNERRSLTLDAAIKRTQREREQLAAEQKAAEARRAVLSLRERLERVGTVLSPYAGRVVEMKAAVGQAVTRGAPLLTLSRGEEGQPEVPLALVYVSAEDGKKLRPGMAAEVSPSTTRREEHGFIRGEVEWVADTAASSAGMLRTLQNDQLARGFTQALGTPFEVRIRLQPDPAGPQGLAWSSGRGPGFGIDSGTLAETAVTVRRMRLVALAVPALQRWLSDEP</sequence>
<reference evidence="3 4" key="1">
    <citation type="submission" date="2020-09" db="EMBL/GenBank/DDBJ databases">
        <title>Roseomonas.</title>
        <authorList>
            <person name="Zhu W."/>
        </authorList>
    </citation>
    <scope>NUCLEOTIDE SEQUENCE [LARGE SCALE GENOMIC DNA]</scope>
    <source>
        <strain evidence="3 4">1311</strain>
    </source>
</reference>